<dbReference type="InterPro" id="IPR006140">
    <property type="entry name" value="D-isomer_DH_NAD-bd"/>
</dbReference>
<dbReference type="Pfam" id="PF00389">
    <property type="entry name" value="2-Hacid_dh"/>
    <property type="match status" value="1"/>
</dbReference>
<sequence>MAAAQNLVQKSEVMIEETLQKPHILGRKALQMSANVKEVEEEKNCKQEKIFIRNCAPICCSNIRKFHITSLHRFSGDIQEINMRPQVYVTRPDYAAVGMEILGEECDLTFWNQACPVPRDELLKNVGGKDGIFCALTEKIDVELLDQAGPNLKVVSTISVGYDHIDVAECKKRGIRVGYTPDVLTDATAELTMALLLATGRRLLEANKEVYNGGWQAWEPAWMCGPGIKGSTVGLVGFGRIAQEVARRLVPFKPLSILYHSRTNHPYEAEKVGAERVSLDELLMRSDYVIVLCALTAETHHIIDAEALAKMRPTAILINTSRGGCVDQDALFDALQSGQIRAAGLDVTTPEPLPLNSPLLTLRNIVLLPHIGSADITTRQEMSRVTACNILAGLKGIKMISEL</sequence>
<dbReference type="EnsemblMetazoa" id="LLOJ003312-RA">
    <property type="protein sequence ID" value="LLOJ003312-PA"/>
    <property type="gene ID" value="LLOJ003312"/>
</dbReference>
<dbReference type="Pfam" id="PF02826">
    <property type="entry name" value="2-Hacid_dh_C"/>
    <property type="match status" value="1"/>
</dbReference>
<dbReference type="InterPro" id="IPR006139">
    <property type="entry name" value="D-isomer_2_OHA_DH_cat_dom"/>
</dbReference>
<dbReference type="EMBL" id="AJWK01010636">
    <property type="status" value="NOT_ANNOTATED_CDS"/>
    <property type="molecule type" value="Genomic_DNA"/>
</dbReference>
<proteinExistence type="inferred from homology"/>
<evidence type="ECO:0000256" key="3">
    <source>
        <dbReference type="RuleBase" id="RU003719"/>
    </source>
</evidence>
<keyword evidence="7" id="KW-1185">Reference proteome</keyword>
<dbReference type="GO" id="GO:0051287">
    <property type="term" value="F:NAD binding"/>
    <property type="evidence" value="ECO:0007669"/>
    <property type="project" value="InterPro"/>
</dbReference>
<feature type="domain" description="D-isomer specific 2-hydroxyacid dehydrogenase catalytic" evidence="4">
    <location>
        <begin position="95"/>
        <end position="400"/>
    </location>
</feature>
<reference evidence="6" key="1">
    <citation type="submission" date="2020-05" db="UniProtKB">
        <authorList>
            <consortium name="EnsemblMetazoa"/>
        </authorList>
    </citation>
    <scope>IDENTIFICATION</scope>
    <source>
        <strain evidence="6">Jacobina</strain>
    </source>
</reference>
<feature type="domain" description="D-isomer specific 2-hydroxyacid dehydrogenase NAD-binding" evidence="5">
    <location>
        <begin position="193"/>
        <end position="372"/>
    </location>
</feature>
<dbReference type="VEuPathDB" id="VectorBase:LLOJ003312"/>
<evidence type="ECO:0000256" key="2">
    <source>
        <dbReference type="ARBA" id="ARBA00073306"/>
    </source>
</evidence>
<dbReference type="InterPro" id="IPR050223">
    <property type="entry name" value="D-isomer_2-hydroxyacid_DH"/>
</dbReference>
<evidence type="ECO:0000313" key="7">
    <source>
        <dbReference type="Proteomes" id="UP000092461"/>
    </source>
</evidence>
<dbReference type="CDD" id="cd05301">
    <property type="entry name" value="GDH"/>
    <property type="match status" value="1"/>
</dbReference>
<dbReference type="Gene3D" id="3.40.50.720">
    <property type="entry name" value="NAD(P)-binding Rossmann-like Domain"/>
    <property type="match status" value="2"/>
</dbReference>
<dbReference type="AlphaFoldDB" id="A0A1B0CG11"/>
<dbReference type="GO" id="GO:0008465">
    <property type="term" value="F:hydroxypyruvate reductase (NADH) activity"/>
    <property type="evidence" value="ECO:0007669"/>
    <property type="project" value="TreeGrafter"/>
</dbReference>
<dbReference type="PANTHER" id="PTHR10996:SF277">
    <property type="entry name" value="GLYOXYLATE REDUCTASE_HYDROXYPYRUVATE REDUCTASE"/>
    <property type="match status" value="1"/>
</dbReference>
<organism evidence="6 7">
    <name type="scientific">Lutzomyia longipalpis</name>
    <name type="common">Sand fly</name>
    <dbReference type="NCBI Taxonomy" id="7200"/>
    <lineage>
        <taxon>Eukaryota</taxon>
        <taxon>Metazoa</taxon>
        <taxon>Ecdysozoa</taxon>
        <taxon>Arthropoda</taxon>
        <taxon>Hexapoda</taxon>
        <taxon>Insecta</taxon>
        <taxon>Pterygota</taxon>
        <taxon>Neoptera</taxon>
        <taxon>Endopterygota</taxon>
        <taxon>Diptera</taxon>
        <taxon>Nematocera</taxon>
        <taxon>Psychodoidea</taxon>
        <taxon>Psychodidae</taxon>
        <taxon>Lutzomyia</taxon>
        <taxon>Lutzomyia</taxon>
    </lineage>
</organism>
<keyword evidence="1 3" id="KW-0560">Oxidoreductase</keyword>
<dbReference type="PANTHER" id="PTHR10996">
    <property type="entry name" value="2-HYDROXYACID DEHYDROGENASE-RELATED"/>
    <property type="match status" value="1"/>
</dbReference>
<dbReference type="SUPFAM" id="SSF51735">
    <property type="entry name" value="NAD(P)-binding Rossmann-fold domains"/>
    <property type="match status" value="1"/>
</dbReference>
<evidence type="ECO:0000259" key="4">
    <source>
        <dbReference type="Pfam" id="PF00389"/>
    </source>
</evidence>
<dbReference type="FunFam" id="3.40.50.720:FF:000026">
    <property type="entry name" value="Glyoxylate/hydroxypyruvate reductase B"/>
    <property type="match status" value="1"/>
</dbReference>
<comment type="similarity">
    <text evidence="3">Belongs to the D-isomer specific 2-hydroxyacid dehydrogenase family.</text>
</comment>
<dbReference type="GO" id="GO:0030267">
    <property type="term" value="F:glyoxylate reductase (NADPH) activity"/>
    <property type="evidence" value="ECO:0007669"/>
    <property type="project" value="TreeGrafter"/>
</dbReference>
<accession>A0A1B0CG11</accession>
<dbReference type="Proteomes" id="UP000092461">
    <property type="component" value="Unassembled WGS sequence"/>
</dbReference>
<evidence type="ECO:0000313" key="6">
    <source>
        <dbReference type="EnsemblMetazoa" id="LLOJ003312-PA"/>
    </source>
</evidence>
<dbReference type="InterPro" id="IPR036291">
    <property type="entry name" value="NAD(P)-bd_dom_sf"/>
</dbReference>
<evidence type="ECO:0000259" key="5">
    <source>
        <dbReference type="Pfam" id="PF02826"/>
    </source>
</evidence>
<name>A0A1B0CG11_LUTLO</name>
<protein>
    <recommendedName>
        <fullName evidence="2">Glyoxylate reductase/hydroxypyruvate reductase</fullName>
    </recommendedName>
</protein>
<dbReference type="VEuPathDB" id="VectorBase:LLONM1_008026"/>
<evidence type="ECO:0000256" key="1">
    <source>
        <dbReference type="ARBA" id="ARBA00023002"/>
    </source>
</evidence>
<dbReference type="GO" id="GO:0005829">
    <property type="term" value="C:cytosol"/>
    <property type="evidence" value="ECO:0007669"/>
    <property type="project" value="TreeGrafter"/>
</dbReference>
<dbReference type="SUPFAM" id="SSF52283">
    <property type="entry name" value="Formate/glycerate dehydrogenase catalytic domain-like"/>
    <property type="match status" value="1"/>
</dbReference>